<dbReference type="RefSeq" id="WP_206596335.1">
    <property type="nucleotide sequence ID" value="NZ_JAFKCS010000061.1"/>
</dbReference>
<accession>A0ABS3CZ54</accession>
<organism evidence="1 2">
    <name type="scientific">Bowmanella yangjiangensis</name>
    <dbReference type="NCBI Taxonomy" id="2811230"/>
    <lineage>
        <taxon>Bacteria</taxon>
        <taxon>Pseudomonadati</taxon>
        <taxon>Pseudomonadota</taxon>
        <taxon>Gammaproteobacteria</taxon>
        <taxon>Alteromonadales</taxon>
        <taxon>Alteromonadaceae</taxon>
        <taxon>Bowmanella</taxon>
    </lineage>
</organism>
<dbReference type="Proteomes" id="UP000663992">
    <property type="component" value="Unassembled WGS sequence"/>
</dbReference>
<sequence>MPYAAEGRIGQDPIPGGIAITDEQYQQALAGQLDGLHVQIIDGVFFVGPKPEPEPEPDPEPTPEQLLAQRLLASNSQYEQATAALTADYPQLEKDTWPTQDAESSAWLLDPLGASTPWIDRAAAVRGLDREEYLRRTLVKARQFVIMSAWLTGRRQGYEDAIKDGSDPVLDYQLPVEVLLELQAVQQTVMTAPTAQLKEALA</sequence>
<keyword evidence="2" id="KW-1185">Reference proteome</keyword>
<name>A0ABS3CZ54_9ALTE</name>
<protein>
    <submittedName>
        <fullName evidence="1">Uncharacterized protein</fullName>
    </submittedName>
</protein>
<dbReference type="EMBL" id="JAFKCS010000061">
    <property type="protein sequence ID" value="MBN7822402.1"/>
    <property type="molecule type" value="Genomic_DNA"/>
</dbReference>
<comment type="caution">
    <text evidence="1">The sequence shown here is derived from an EMBL/GenBank/DDBJ whole genome shotgun (WGS) entry which is preliminary data.</text>
</comment>
<evidence type="ECO:0000313" key="1">
    <source>
        <dbReference type="EMBL" id="MBN7822402.1"/>
    </source>
</evidence>
<evidence type="ECO:0000313" key="2">
    <source>
        <dbReference type="Proteomes" id="UP000663992"/>
    </source>
</evidence>
<gene>
    <name evidence="1" type="ORF">J0A65_21245</name>
</gene>
<reference evidence="1 2" key="1">
    <citation type="submission" date="2021-03" db="EMBL/GenBank/DDBJ databases">
        <title>novel species isolated from a fishpond in China.</title>
        <authorList>
            <person name="Lu H."/>
            <person name="Cai Z."/>
        </authorList>
    </citation>
    <scope>NUCLEOTIDE SEQUENCE [LARGE SCALE GENOMIC DNA]</scope>
    <source>
        <strain evidence="1 2">Y57</strain>
    </source>
</reference>
<proteinExistence type="predicted"/>